<proteinExistence type="predicted"/>
<name>A0A897MJ56_9EURY</name>
<dbReference type="EMBL" id="CP064786">
    <property type="protein sequence ID" value="QSG02140.1"/>
    <property type="molecule type" value="Genomic_DNA"/>
</dbReference>
<accession>A0A897MJ56</accession>
<evidence type="ECO:0000313" key="3">
    <source>
        <dbReference type="Proteomes" id="UP000663586"/>
    </source>
</evidence>
<protein>
    <submittedName>
        <fullName evidence="2">Putative membrane protein</fullName>
    </submittedName>
</protein>
<keyword evidence="3" id="KW-1185">Reference proteome</keyword>
<feature type="transmembrane region" description="Helical" evidence="1">
    <location>
        <begin position="46"/>
        <end position="66"/>
    </location>
</feature>
<organism evidence="2 3">
    <name type="scientific">Natranaeroarchaeum sulfidigenes</name>
    <dbReference type="NCBI Taxonomy" id="2784880"/>
    <lineage>
        <taxon>Archaea</taxon>
        <taxon>Methanobacteriati</taxon>
        <taxon>Methanobacteriota</taxon>
        <taxon>Stenosarchaea group</taxon>
        <taxon>Halobacteria</taxon>
        <taxon>Halobacteriales</taxon>
        <taxon>Natronoarchaeaceae</taxon>
        <taxon>Natranaeroarchaeum</taxon>
    </lineage>
</organism>
<reference evidence="2" key="1">
    <citation type="submission" date="2020-11" db="EMBL/GenBank/DDBJ databases">
        <title>Carbohydrate-dependent, anaerobic sulfur respiration: A novel catabolism in halophilic archaea.</title>
        <authorList>
            <person name="Sorokin D.Y."/>
            <person name="Messina E."/>
            <person name="Smedile F."/>
            <person name="La Cono V."/>
            <person name="Hallsworth J.E."/>
            <person name="Yakimov M.M."/>
        </authorList>
    </citation>
    <scope>NUCLEOTIDE SEQUENCE</scope>
    <source>
        <strain evidence="2">AArc-S</strain>
    </source>
</reference>
<dbReference type="RefSeq" id="WP_238479266.1">
    <property type="nucleotide sequence ID" value="NZ_CP064786.1"/>
</dbReference>
<evidence type="ECO:0000313" key="2">
    <source>
        <dbReference type="EMBL" id="QSG02140.1"/>
    </source>
</evidence>
<dbReference type="GeneID" id="70684304"/>
<dbReference type="AlphaFoldDB" id="A0A897MJ56"/>
<keyword evidence="1" id="KW-0812">Transmembrane</keyword>
<dbReference type="Proteomes" id="UP000663586">
    <property type="component" value="Chromosome"/>
</dbReference>
<dbReference type="InterPro" id="IPR046506">
    <property type="entry name" value="DUF6684"/>
</dbReference>
<feature type="transmembrane region" description="Helical" evidence="1">
    <location>
        <begin position="12"/>
        <end position="34"/>
    </location>
</feature>
<sequence>MSREIFDRDTLLDLTVNFIPLGILALFIALYVVFNPWGWDPLFSTLQFGLITITFVLLAVLTYLSGKAIEGDERRFGGGEH</sequence>
<evidence type="ECO:0000256" key="1">
    <source>
        <dbReference type="SAM" id="Phobius"/>
    </source>
</evidence>
<keyword evidence="1" id="KW-0472">Membrane</keyword>
<keyword evidence="1" id="KW-1133">Transmembrane helix</keyword>
<dbReference type="Pfam" id="PF20389">
    <property type="entry name" value="DUF6684"/>
    <property type="match status" value="1"/>
</dbReference>
<dbReference type="KEGG" id="hara:AArcS_0918"/>
<gene>
    <name evidence="2" type="ORF">AArcS_0918</name>
</gene>